<protein>
    <submittedName>
        <fullName evidence="9">Rod shape-determining protein MreD</fullName>
    </submittedName>
</protein>
<evidence type="ECO:0000256" key="6">
    <source>
        <dbReference type="ARBA" id="ARBA00022989"/>
    </source>
</evidence>
<keyword evidence="7 8" id="KW-0472">Membrane</keyword>
<name>A0A1J0GJ36_9CLOT</name>
<dbReference type="EMBL" id="CP015756">
    <property type="protein sequence ID" value="APC41345.1"/>
    <property type="molecule type" value="Genomic_DNA"/>
</dbReference>
<dbReference type="PIRSF" id="PIRSF037497">
    <property type="entry name" value="MreD_Clostridium/Treponema_prd"/>
    <property type="match status" value="1"/>
</dbReference>
<dbReference type="OrthoDB" id="9796616at2"/>
<keyword evidence="5" id="KW-0133">Cell shape</keyword>
<evidence type="ECO:0000313" key="10">
    <source>
        <dbReference type="Proteomes" id="UP000182569"/>
    </source>
</evidence>
<reference evidence="10" key="1">
    <citation type="journal article" date="2016" name="Front. Microbiol.">
        <title>Complete Genome Sequence of Clostridium estertheticum DSM 8809, a Microbe Identified in Spoiled Vacuum Packed Beef.</title>
        <authorList>
            <person name="Yu Z."/>
            <person name="Gunn L."/>
            <person name="Brennan E."/>
            <person name="Reid R."/>
            <person name="Wall P.G."/>
            <person name="Gaora O.P."/>
            <person name="Hurley D."/>
            <person name="Bolton D."/>
            <person name="Fanning S."/>
        </authorList>
    </citation>
    <scope>NUCLEOTIDE SEQUENCE [LARGE SCALE GENOMIC DNA]</scope>
    <source>
        <strain evidence="10">DSM 8809</strain>
    </source>
</reference>
<evidence type="ECO:0000256" key="4">
    <source>
        <dbReference type="ARBA" id="ARBA00022692"/>
    </source>
</evidence>
<accession>A0A1J0GJ36</accession>
<evidence type="ECO:0000256" key="3">
    <source>
        <dbReference type="ARBA" id="ARBA00022475"/>
    </source>
</evidence>
<dbReference type="GO" id="GO:0008360">
    <property type="term" value="P:regulation of cell shape"/>
    <property type="evidence" value="ECO:0007669"/>
    <property type="project" value="UniProtKB-KW"/>
</dbReference>
<dbReference type="Proteomes" id="UP000182569">
    <property type="component" value="Chromosome"/>
</dbReference>
<dbReference type="RefSeq" id="WP_071613641.1">
    <property type="nucleotide sequence ID" value="NZ_CP015756.1"/>
</dbReference>
<sequence>MKRILTVVLLCILFLILDNTLMPLLKINGVYPSLLFTFALCYSIVSSPRDAVIIGVFAGALQDMYFLNAVGINMLSNMLMCFVAANIGKNIFIEKSFFPIISSFVLSLVKGLILFSILFIIKQDVYMRVIIYQAIYNLIISIFMYKFTYKLSQKEYMKREWGF</sequence>
<keyword evidence="4 8" id="KW-0812">Transmembrane</keyword>
<dbReference type="NCBIfam" id="TIGR03426">
    <property type="entry name" value="shape_MreD"/>
    <property type="match status" value="1"/>
</dbReference>
<dbReference type="AlphaFoldDB" id="A0A1J0GJ36"/>
<evidence type="ECO:0000256" key="1">
    <source>
        <dbReference type="ARBA" id="ARBA00004651"/>
    </source>
</evidence>
<comment type="subcellular location">
    <subcellularLocation>
        <location evidence="1">Cell membrane</location>
        <topology evidence="1">Multi-pass membrane protein</topology>
    </subcellularLocation>
</comment>
<dbReference type="STRING" id="1552.A7L45_15285"/>
<keyword evidence="3" id="KW-1003">Cell membrane</keyword>
<evidence type="ECO:0000256" key="7">
    <source>
        <dbReference type="ARBA" id="ARBA00023136"/>
    </source>
</evidence>
<dbReference type="InterPro" id="IPR017225">
    <property type="entry name" value="Cell_shape_determin_MreD_prd"/>
</dbReference>
<evidence type="ECO:0000256" key="2">
    <source>
        <dbReference type="ARBA" id="ARBA00007776"/>
    </source>
</evidence>
<comment type="similarity">
    <text evidence="2">Belongs to the MreD family.</text>
</comment>
<dbReference type="Pfam" id="PF04093">
    <property type="entry name" value="MreD"/>
    <property type="match status" value="1"/>
</dbReference>
<organism evidence="9 10">
    <name type="scientific">Clostridium estertheticum subsp. estertheticum</name>
    <dbReference type="NCBI Taxonomy" id="1552"/>
    <lineage>
        <taxon>Bacteria</taxon>
        <taxon>Bacillati</taxon>
        <taxon>Bacillota</taxon>
        <taxon>Clostridia</taxon>
        <taxon>Eubacteriales</taxon>
        <taxon>Clostridiaceae</taxon>
        <taxon>Clostridium</taxon>
    </lineage>
</organism>
<gene>
    <name evidence="9" type="ORF">A7L45_15285</name>
</gene>
<dbReference type="GO" id="GO:0005886">
    <property type="term" value="C:plasma membrane"/>
    <property type="evidence" value="ECO:0007669"/>
    <property type="project" value="UniProtKB-SubCell"/>
</dbReference>
<dbReference type="KEGG" id="ceu:A7L45_15285"/>
<keyword evidence="6 8" id="KW-1133">Transmembrane helix</keyword>
<evidence type="ECO:0000313" key="9">
    <source>
        <dbReference type="EMBL" id="APC41345.1"/>
    </source>
</evidence>
<feature type="transmembrane region" description="Helical" evidence="8">
    <location>
        <begin position="127"/>
        <end position="149"/>
    </location>
</feature>
<evidence type="ECO:0000256" key="5">
    <source>
        <dbReference type="ARBA" id="ARBA00022960"/>
    </source>
</evidence>
<proteinExistence type="inferred from homology"/>
<keyword evidence="10" id="KW-1185">Reference proteome</keyword>
<feature type="transmembrane region" description="Helical" evidence="8">
    <location>
        <begin position="65"/>
        <end position="85"/>
    </location>
</feature>
<dbReference type="InterPro" id="IPR007227">
    <property type="entry name" value="Cell_shape_determining_MreD"/>
</dbReference>
<evidence type="ECO:0000256" key="8">
    <source>
        <dbReference type="SAM" id="Phobius"/>
    </source>
</evidence>
<feature type="transmembrane region" description="Helical" evidence="8">
    <location>
        <begin position="97"/>
        <end position="121"/>
    </location>
</feature>